<evidence type="ECO:0000313" key="3">
    <source>
        <dbReference type="Proteomes" id="UP000653305"/>
    </source>
</evidence>
<sequence>MSYSRIIVVAVDITSHSSPPSAAVGEALNSGLNHILHTVSKFDTLAGVAIKYDVEDYVGNDVTAQNFYAVLLENKTAVTGGSGKFVDSCLKLHIFVYYTDHGGPEILGMPVGEFIMMNDLNNVLKKKHASGTYKSLVSTLKHVKTGSMFEGLLPEGLNIYATTAANAIEDSWATYCELEGYDGVLF</sequence>
<dbReference type="GO" id="GO:0006624">
    <property type="term" value="P:vacuolar protein processing"/>
    <property type="evidence" value="ECO:0007669"/>
    <property type="project" value="TreeGrafter"/>
</dbReference>
<comment type="similarity">
    <text evidence="1">Belongs to the peptidase C13 family.</text>
</comment>
<evidence type="ECO:0000256" key="1">
    <source>
        <dbReference type="ARBA" id="ARBA00009941"/>
    </source>
</evidence>
<dbReference type="PRINTS" id="PR00776">
    <property type="entry name" value="HEMOGLOBNASE"/>
</dbReference>
<comment type="caution">
    <text evidence="2">The sequence shown here is derived from an EMBL/GenBank/DDBJ whole genome shotgun (WGS) entry which is preliminary data.</text>
</comment>
<dbReference type="GO" id="GO:0051603">
    <property type="term" value="P:proteolysis involved in protein catabolic process"/>
    <property type="evidence" value="ECO:0007669"/>
    <property type="project" value="TreeGrafter"/>
</dbReference>
<gene>
    <name evidence="2" type="ORF">PHJA_002047800</name>
</gene>
<dbReference type="AlphaFoldDB" id="A0A830CJ56"/>
<protein>
    <submittedName>
        <fullName evidence="2">Vacuolar-processing enzyme</fullName>
    </submittedName>
</protein>
<dbReference type="GO" id="GO:0005773">
    <property type="term" value="C:vacuole"/>
    <property type="evidence" value="ECO:0007669"/>
    <property type="project" value="GOC"/>
</dbReference>
<organism evidence="2 3">
    <name type="scientific">Phtheirospermum japonicum</name>
    <dbReference type="NCBI Taxonomy" id="374723"/>
    <lineage>
        <taxon>Eukaryota</taxon>
        <taxon>Viridiplantae</taxon>
        <taxon>Streptophyta</taxon>
        <taxon>Embryophyta</taxon>
        <taxon>Tracheophyta</taxon>
        <taxon>Spermatophyta</taxon>
        <taxon>Magnoliopsida</taxon>
        <taxon>eudicotyledons</taxon>
        <taxon>Gunneridae</taxon>
        <taxon>Pentapetalae</taxon>
        <taxon>asterids</taxon>
        <taxon>lamiids</taxon>
        <taxon>Lamiales</taxon>
        <taxon>Orobanchaceae</taxon>
        <taxon>Orobanchaceae incertae sedis</taxon>
        <taxon>Phtheirospermum</taxon>
    </lineage>
</organism>
<dbReference type="PANTHER" id="PTHR12000">
    <property type="entry name" value="HEMOGLOBINASE FAMILY MEMBER"/>
    <property type="match status" value="1"/>
</dbReference>
<dbReference type="Gene3D" id="3.40.50.1460">
    <property type="match status" value="1"/>
</dbReference>
<dbReference type="EMBL" id="BMAC01000555">
    <property type="protein sequence ID" value="GFP99039.1"/>
    <property type="molecule type" value="Genomic_DNA"/>
</dbReference>
<keyword evidence="3" id="KW-1185">Reference proteome</keyword>
<proteinExistence type="inferred from homology"/>
<name>A0A830CJ56_9LAMI</name>
<evidence type="ECO:0000313" key="2">
    <source>
        <dbReference type="EMBL" id="GFP99039.1"/>
    </source>
</evidence>
<dbReference type="Proteomes" id="UP000653305">
    <property type="component" value="Unassembled WGS sequence"/>
</dbReference>
<dbReference type="PANTHER" id="PTHR12000:SF50">
    <property type="entry name" value="VACUOLAR-PROCESSING ENZYME GAMMA-ISOZYME"/>
    <property type="match status" value="1"/>
</dbReference>
<dbReference type="InterPro" id="IPR001096">
    <property type="entry name" value="Peptidase_C13"/>
</dbReference>
<dbReference type="OrthoDB" id="991164at2759"/>
<dbReference type="Pfam" id="PF01650">
    <property type="entry name" value="Peptidase_C13"/>
    <property type="match status" value="1"/>
</dbReference>
<dbReference type="GO" id="GO:0004197">
    <property type="term" value="F:cysteine-type endopeptidase activity"/>
    <property type="evidence" value="ECO:0007669"/>
    <property type="project" value="TreeGrafter"/>
</dbReference>
<reference evidence="2" key="1">
    <citation type="submission" date="2020-07" db="EMBL/GenBank/DDBJ databases">
        <title>Ethylene signaling mediates host invasion by parasitic plants.</title>
        <authorList>
            <person name="Yoshida S."/>
        </authorList>
    </citation>
    <scope>NUCLEOTIDE SEQUENCE</scope>
    <source>
        <strain evidence="2">Okayama</strain>
    </source>
</reference>
<accession>A0A830CJ56</accession>